<dbReference type="RefSeq" id="WP_010579543.1">
    <property type="nucleotide sequence ID" value="NZ_AHYZ01000016.1"/>
</dbReference>
<keyword evidence="3" id="KW-1185">Reference proteome</keyword>
<dbReference type="AlphaFoldDB" id="A0A0R2BVK8"/>
<protein>
    <submittedName>
        <fullName evidence="2">Uncharacterized protein</fullName>
    </submittedName>
</protein>
<dbReference type="STRING" id="1133569.FD21_GL000297"/>
<keyword evidence="1" id="KW-1133">Transmembrane helix</keyword>
<evidence type="ECO:0000313" key="2">
    <source>
        <dbReference type="EMBL" id="KRM83223.1"/>
    </source>
</evidence>
<evidence type="ECO:0000313" key="3">
    <source>
        <dbReference type="Proteomes" id="UP000051576"/>
    </source>
</evidence>
<keyword evidence="1" id="KW-0812">Transmembrane</keyword>
<gene>
    <name evidence="2" type="ORF">FD21_GL000297</name>
</gene>
<organism evidence="2 3">
    <name type="scientific">Liquorilactobacillus vini DSM 20605</name>
    <dbReference type="NCBI Taxonomy" id="1133569"/>
    <lineage>
        <taxon>Bacteria</taxon>
        <taxon>Bacillati</taxon>
        <taxon>Bacillota</taxon>
        <taxon>Bacilli</taxon>
        <taxon>Lactobacillales</taxon>
        <taxon>Lactobacillaceae</taxon>
        <taxon>Liquorilactobacillus</taxon>
    </lineage>
</organism>
<proteinExistence type="predicted"/>
<sequence length="94" mass="10409">MEEKMNFWYRSLPICLLIMIGFNMRSALTSVPPILTDLKTALELPSWLLGSLTTIPLLCFAFAFCSALVSALQITAGFVCCHGDLRPWDLAADL</sequence>
<dbReference type="EMBL" id="AYYX01000121">
    <property type="protein sequence ID" value="KRM83223.1"/>
    <property type="molecule type" value="Genomic_DNA"/>
</dbReference>
<reference evidence="2 3" key="1">
    <citation type="journal article" date="2015" name="Genome Announc.">
        <title>Expanding the biotechnology potential of lactobacilli through comparative genomics of 213 strains and associated genera.</title>
        <authorList>
            <person name="Sun Z."/>
            <person name="Harris H.M."/>
            <person name="McCann A."/>
            <person name="Guo C."/>
            <person name="Argimon S."/>
            <person name="Zhang W."/>
            <person name="Yang X."/>
            <person name="Jeffery I.B."/>
            <person name="Cooney J.C."/>
            <person name="Kagawa T.F."/>
            <person name="Liu W."/>
            <person name="Song Y."/>
            <person name="Salvetti E."/>
            <person name="Wrobel A."/>
            <person name="Rasinkangas P."/>
            <person name="Parkhill J."/>
            <person name="Rea M.C."/>
            <person name="O'Sullivan O."/>
            <person name="Ritari J."/>
            <person name="Douillard F.P."/>
            <person name="Paul Ross R."/>
            <person name="Yang R."/>
            <person name="Briner A.E."/>
            <person name="Felis G.E."/>
            <person name="de Vos W.M."/>
            <person name="Barrangou R."/>
            <person name="Klaenhammer T.R."/>
            <person name="Caufield P.W."/>
            <person name="Cui Y."/>
            <person name="Zhang H."/>
            <person name="O'Toole P.W."/>
        </authorList>
    </citation>
    <scope>NUCLEOTIDE SEQUENCE [LARGE SCALE GENOMIC DNA]</scope>
    <source>
        <strain evidence="2 3">DSM 20605</strain>
    </source>
</reference>
<keyword evidence="1" id="KW-0472">Membrane</keyword>
<dbReference type="Proteomes" id="UP000051576">
    <property type="component" value="Unassembled WGS sequence"/>
</dbReference>
<feature type="transmembrane region" description="Helical" evidence="1">
    <location>
        <begin position="47"/>
        <end position="69"/>
    </location>
</feature>
<name>A0A0R2BVK8_9LACO</name>
<comment type="caution">
    <text evidence="2">The sequence shown here is derived from an EMBL/GenBank/DDBJ whole genome shotgun (WGS) entry which is preliminary data.</text>
</comment>
<feature type="transmembrane region" description="Helical" evidence="1">
    <location>
        <begin position="7"/>
        <end position="27"/>
    </location>
</feature>
<evidence type="ECO:0000256" key="1">
    <source>
        <dbReference type="SAM" id="Phobius"/>
    </source>
</evidence>
<accession>A0A0R2BVK8</accession>